<dbReference type="Gene3D" id="3.40.630.190">
    <property type="entry name" value="LCP protein"/>
    <property type="match status" value="1"/>
</dbReference>
<dbReference type="InterPro" id="IPR050922">
    <property type="entry name" value="LytR/CpsA/Psr_CW_biosynth"/>
</dbReference>
<reference evidence="4 5" key="1">
    <citation type="submission" date="2010-08" db="EMBL/GenBank/DDBJ databases">
        <title>Complete sequence of Clostridium cellulovorans 743B.</title>
        <authorList>
            <consortium name="US DOE Joint Genome Institute"/>
            <person name="Lucas S."/>
            <person name="Copeland A."/>
            <person name="Lapidus A."/>
            <person name="Cheng J.-F."/>
            <person name="Bruce D."/>
            <person name="Goodwin L."/>
            <person name="Pitluck S."/>
            <person name="Chertkov O."/>
            <person name="Detter J.C."/>
            <person name="Han C."/>
            <person name="Tapia R."/>
            <person name="Land M."/>
            <person name="Hauser L."/>
            <person name="Chang Y.-J."/>
            <person name="Jeffries C."/>
            <person name="Kyrpides N."/>
            <person name="Ivanova N."/>
            <person name="Mikhailova N."/>
            <person name="Hemme C.L."/>
            <person name="Woyke T."/>
        </authorList>
    </citation>
    <scope>NUCLEOTIDE SEQUENCE [LARGE SCALE GENOMIC DNA]</scope>
    <source>
        <strain evidence="5">ATCC 35296 / DSM 3052 / OCM 3 / 743B</strain>
    </source>
</reference>
<dbReference type="PANTHER" id="PTHR33392:SF6">
    <property type="entry name" value="POLYISOPRENYL-TEICHOIC ACID--PEPTIDOGLYCAN TEICHOIC ACID TRANSFERASE TAGU"/>
    <property type="match status" value="1"/>
</dbReference>
<dbReference type="AlphaFoldDB" id="D9SVD3"/>
<evidence type="ECO:0000256" key="2">
    <source>
        <dbReference type="SAM" id="Phobius"/>
    </source>
</evidence>
<keyword evidence="2" id="KW-0472">Membrane</keyword>
<feature type="domain" description="Cell envelope-related transcriptional attenuator" evidence="3">
    <location>
        <begin position="101"/>
        <end position="261"/>
    </location>
</feature>
<evidence type="ECO:0000256" key="1">
    <source>
        <dbReference type="ARBA" id="ARBA00006068"/>
    </source>
</evidence>
<dbReference type="Proteomes" id="UP000002730">
    <property type="component" value="Chromosome"/>
</dbReference>
<sequence length="340" mass="38444">MESRTSRIKKRKKKKALKITIIAIVSILIFIIGIVVSFAYTKLNQVNRVAISNNDLDLGITDDVKSLLDNKFVDENTGKEVPYHSVQNILLTGIDHVENATDTMIVVSIDKTANKIKMTSIYRDTYIENTPEGQVPKLNYAHKYGGIQNTVKVINENFKLDIRDYVNVDVQGFFNVVDSIGGVTLNVPTEDVWAINKKIDFICENDYPSADPSSNYLSQGGPQELNTIQTIAYVRYRTSSGDYARTDRNRAFMEAVLNKIISMPISQYLSLYDSISQYFETTLSSMDLINLVKSAISYAPNGIAQSAFPYDAETIFVNGWNYFGWDQPSNIEKIHEFIYK</sequence>
<dbReference type="HOGENOM" id="CLU_016455_1_3_9"/>
<dbReference type="RefSeq" id="WP_010076083.1">
    <property type="nucleotide sequence ID" value="NC_014393.1"/>
</dbReference>
<dbReference type="STRING" id="573061.Clocel_1303"/>
<name>D9SVD3_CLOC7</name>
<evidence type="ECO:0000259" key="3">
    <source>
        <dbReference type="Pfam" id="PF03816"/>
    </source>
</evidence>
<comment type="similarity">
    <text evidence="1">Belongs to the LytR/CpsA/Psr (LCP) family.</text>
</comment>
<accession>D9SVD3</accession>
<keyword evidence="2" id="KW-0812">Transmembrane</keyword>
<evidence type="ECO:0000313" key="5">
    <source>
        <dbReference type="Proteomes" id="UP000002730"/>
    </source>
</evidence>
<dbReference type="InterPro" id="IPR004474">
    <property type="entry name" value="LytR_CpsA_psr"/>
</dbReference>
<feature type="transmembrane region" description="Helical" evidence="2">
    <location>
        <begin position="21"/>
        <end position="40"/>
    </location>
</feature>
<dbReference type="Pfam" id="PF03816">
    <property type="entry name" value="LytR_cpsA_psr"/>
    <property type="match status" value="1"/>
</dbReference>
<evidence type="ECO:0000313" key="4">
    <source>
        <dbReference type="EMBL" id="ADL51057.1"/>
    </source>
</evidence>
<proteinExistence type="inferred from homology"/>
<dbReference type="KEGG" id="ccb:Clocel_1303"/>
<gene>
    <name evidence="4" type="ordered locus">Clocel_1303</name>
</gene>
<organism evidence="4 5">
    <name type="scientific">Clostridium cellulovorans (strain ATCC 35296 / DSM 3052 / OCM 3 / 743B)</name>
    <dbReference type="NCBI Taxonomy" id="573061"/>
    <lineage>
        <taxon>Bacteria</taxon>
        <taxon>Bacillati</taxon>
        <taxon>Bacillota</taxon>
        <taxon>Clostridia</taxon>
        <taxon>Eubacteriales</taxon>
        <taxon>Clostridiaceae</taxon>
        <taxon>Clostridium</taxon>
    </lineage>
</organism>
<dbReference type="eggNOG" id="COG1316">
    <property type="taxonomic scope" value="Bacteria"/>
</dbReference>
<dbReference type="OrthoDB" id="9782542at2"/>
<protein>
    <submittedName>
        <fullName evidence="4">Cell envelope-related transcriptional attenuator</fullName>
    </submittedName>
</protein>
<keyword evidence="2" id="KW-1133">Transmembrane helix</keyword>
<keyword evidence="5" id="KW-1185">Reference proteome</keyword>
<dbReference type="EMBL" id="CP002160">
    <property type="protein sequence ID" value="ADL51057.1"/>
    <property type="molecule type" value="Genomic_DNA"/>
</dbReference>
<dbReference type="NCBIfam" id="TIGR00350">
    <property type="entry name" value="lytR_cpsA_psr"/>
    <property type="match status" value="1"/>
</dbReference>
<dbReference type="PANTHER" id="PTHR33392">
    <property type="entry name" value="POLYISOPRENYL-TEICHOIC ACID--PEPTIDOGLYCAN TEICHOIC ACID TRANSFERASE TAGU"/>
    <property type="match status" value="1"/>
</dbReference>